<evidence type="ECO:0000256" key="1">
    <source>
        <dbReference type="ARBA" id="ARBA00001231"/>
    </source>
</evidence>
<organism evidence="6 7">
    <name type="scientific">Diatraea saccharalis</name>
    <name type="common">sugarcane borer</name>
    <dbReference type="NCBI Taxonomy" id="40085"/>
    <lineage>
        <taxon>Eukaryota</taxon>
        <taxon>Metazoa</taxon>
        <taxon>Ecdysozoa</taxon>
        <taxon>Arthropoda</taxon>
        <taxon>Hexapoda</taxon>
        <taxon>Insecta</taxon>
        <taxon>Pterygota</taxon>
        <taxon>Neoptera</taxon>
        <taxon>Endopterygota</taxon>
        <taxon>Lepidoptera</taxon>
        <taxon>Glossata</taxon>
        <taxon>Ditrysia</taxon>
        <taxon>Pyraloidea</taxon>
        <taxon>Crambidae</taxon>
        <taxon>Crambinae</taxon>
        <taxon>Diatraea</taxon>
    </lineage>
</organism>
<dbReference type="EMBL" id="OU893338">
    <property type="protein sequence ID" value="CAG9794797.1"/>
    <property type="molecule type" value="Genomic_DNA"/>
</dbReference>
<dbReference type="InterPro" id="IPR015883">
    <property type="entry name" value="Glyco_hydro_20_cat"/>
</dbReference>
<feature type="domain" description="Glycoside hydrolase family 20 catalytic" evidence="5">
    <location>
        <begin position="61"/>
        <end position="227"/>
    </location>
</feature>
<dbReference type="OrthoDB" id="10023921at2759"/>
<evidence type="ECO:0000256" key="2">
    <source>
        <dbReference type="ARBA" id="ARBA00006285"/>
    </source>
</evidence>
<dbReference type="InterPro" id="IPR038901">
    <property type="entry name" value="HEXDC-like"/>
</dbReference>
<dbReference type="InterPro" id="IPR017853">
    <property type="entry name" value="GH"/>
</dbReference>
<reference evidence="6" key="1">
    <citation type="submission" date="2021-12" db="EMBL/GenBank/DDBJ databases">
        <authorList>
            <person name="King R."/>
        </authorList>
    </citation>
    <scope>NUCLEOTIDE SEQUENCE</scope>
</reference>
<dbReference type="GO" id="GO:0005975">
    <property type="term" value="P:carbohydrate metabolic process"/>
    <property type="evidence" value="ECO:0007669"/>
    <property type="project" value="InterPro"/>
</dbReference>
<dbReference type="PANTHER" id="PTHR21040">
    <property type="entry name" value="BCDNA.GH04120"/>
    <property type="match status" value="1"/>
</dbReference>
<dbReference type="CDD" id="cd06565">
    <property type="entry name" value="GH20_GcnA-like"/>
    <property type="match status" value="1"/>
</dbReference>
<evidence type="ECO:0000313" key="6">
    <source>
        <dbReference type="EMBL" id="CAG9794797.1"/>
    </source>
</evidence>
<proteinExistence type="inferred from homology"/>
<dbReference type="GO" id="GO:0004563">
    <property type="term" value="F:beta-N-acetylhexosaminidase activity"/>
    <property type="evidence" value="ECO:0007669"/>
    <property type="project" value="UniProtKB-EC"/>
</dbReference>
<dbReference type="Proteomes" id="UP001153714">
    <property type="component" value="Chromosome 7"/>
</dbReference>
<dbReference type="PANTHER" id="PTHR21040:SF8">
    <property type="entry name" value="BCDNA.GH04120"/>
    <property type="match status" value="1"/>
</dbReference>
<gene>
    <name evidence="6" type="ORF">DIATSA_LOCUS12145</name>
</gene>
<name>A0A9N9RE10_9NEOP</name>
<evidence type="ECO:0000259" key="5">
    <source>
        <dbReference type="Pfam" id="PF00728"/>
    </source>
</evidence>
<dbReference type="SUPFAM" id="SSF51445">
    <property type="entry name" value="(Trans)glycosidases"/>
    <property type="match status" value="1"/>
</dbReference>
<evidence type="ECO:0000313" key="7">
    <source>
        <dbReference type="Proteomes" id="UP001153714"/>
    </source>
</evidence>
<dbReference type="EC" id="3.2.1.52" evidence="3"/>
<protein>
    <recommendedName>
        <fullName evidence="3">beta-N-acetylhexosaminidase</fullName>
        <ecNumber evidence="3">3.2.1.52</ecNumber>
    </recommendedName>
</protein>
<reference evidence="6" key="2">
    <citation type="submission" date="2022-10" db="EMBL/GenBank/DDBJ databases">
        <authorList>
            <consortium name="ENA_rothamsted_submissions"/>
            <consortium name="culmorum"/>
            <person name="King R."/>
        </authorList>
    </citation>
    <scope>NUCLEOTIDE SEQUENCE</scope>
</reference>
<dbReference type="AlphaFoldDB" id="A0A9N9RE10"/>
<evidence type="ECO:0000256" key="4">
    <source>
        <dbReference type="ARBA" id="ARBA00022801"/>
    </source>
</evidence>
<keyword evidence="7" id="KW-1185">Reference proteome</keyword>
<comment type="catalytic activity">
    <reaction evidence="1">
        <text>Hydrolysis of terminal non-reducing N-acetyl-D-hexosamine residues in N-acetyl-beta-D-hexosaminides.</text>
        <dbReference type="EC" id="3.2.1.52"/>
    </reaction>
</comment>
<accession>A0A9N9RE10</accession>
<comment type="similarity">
    <text evidence="2">Belongs to the glycosyl hydrolase 20 family.</text>
</comment>
<keyword evidence="4" id="KW-0378">Hydrolase</keyword>
<sequence>MLSNKSVRLENVVVHIDLKGTPLKLSYLESLFPLMKKHGVNSLLMEYEDMFPYEGKLVNMSAEYCYSKVELKNFLRAAQKSGFEIIPLIQTFGHLENALKLAEFQHLREVPSYPDSICPSNIESLVFLRDLIKQIIDFHKEVAPLKFLHIGCDEVFHINQCQLCKERSEIITNRDLLVQHVRAIYEVVNSLSAKTAVLIWDDMLRDIKAYEWLNIESFNNIHVVYWDYGSPLRVTHQNLYRYHKKFEHIWIASAYKGADGRTATITDVSKRFRNHFDWMHYIIGYRFGGEDVYNFKGIILTGWSRYSHMDPPCELLPVSIPSLVLNLLVIQNFKSGISYSKINHERDIIQNMFRKHINIELNESFKCLIDYDHLDFSVCKFEGHELYNLMKQYIMINSEVAFKFISEEYAFASVEYYSNMNTINMNNVIEMKVQLVTMLDEIINIENRLATEIVKYYHHNFVREYIDYKSYPNKKRIMQLLNIINNYMEVRTWRKRTVSNSENVTIQPN</sequence>
<evidence type="ECO:0000256" key="3">
    <source>
        <dbReference type="ARBA" id="ARBA00012663"/>
    </source>
</evidence>
<dbReference type="Pfam" id="PF00728">
    <property type="entry name" value="Glyco_hydro_20"/>
    <property type="match status" value="1"/>
</dbReference>
<dbReference type="Gene3D" id="3.20.20.80">
    <property type="entry name" value="Glycosidases"/>
    <property type="match status" value="1"/>
</dbReference>